<dbReference type="InterPro" id="IPR038993">
    <property type="entry name" value="Gp15"/>
</dbReference>
<name>H9YAJ0_9CAUD</name>
<dbReference type="Pfam" id="PF26212">
    <property type="entry name" value="Phage_T7_Gp15"/>
    <property type="match status" value="1"/>
</dbReference>
<dbReference type="Proteomes" id="UP000007396">
    <property type="component" value="Genome"/>
</dbReference>
<organism evidence="1 2">
    <name type="scientific">Vibrio phage VP3</name>
    <dbReference type="NCBI Taxonomy" id="588068"/>
    <lineage>
        <taxon>Viruses</taxon>
        <taxon>Duplodnaviria</taxon>
        <taxon>Heunggongvirae</taxon>
        <taxon>Uroviricota</taxon>
        <taxon>Caudoviricetes</taxon>
        <taxon>Autographivirales</taxon>
        <taxon>Autotranscriptaviridae</taxon>
        <taxon>Studiervirinae</taxon>
        <taxon>Chatterjeevirus</taxon>
        <taxon>Chatterjeevirus VP4</taxon>
    </lineage>
</organism>
<sequence>MAFMNYLTLTIGGMYMASSLKQALSQVQAPKVAISKLQGQTYQAQRVAVAPVKQSNVLNSLMGMAQAGTQAYGAYVAKREEQGIQRKNEILLKNMRPEEIKKMREDGTLLYQDDPYAMRALERELGRQEAYNVDAIVANKIRAGDFKSRQEMEEFRASLYEQSMSTMAEAYGINPTSTYFREGLQSDIVERNMAVYNTQAVKTDQAERNKARLVIEGNIQAIVNSGKNSGYGTMEYLKKAREEGLIRSDEEMEVYLNKTAKELAQRPDGVEALKEMANSKVTLWGEETTYAEAIGTEAMNLLILNAHEKQFQNDWENQEQFIRGLHFITSADLTTPEGIASAKDKVSSMWKQLHQLDQNSPLVTQQKQQLLQAELQLQDNMKRAVEAKKSSMKANMQLAYRIKYLNEVFNKRINGDNISTAYDAQIEDEMTGKWTDSDLSMFAEWKIQEIRGDTTLTPEQQDRKLLAYLKADDNKSKGFREKFNTLVQDASQEWTASVLASKYGQPLPENPRLNELARFYQLDPSTIQQLYPENAELIMKLDLLSKAGFNQEMLAKAEAQQQGMTEQMRFQLRNDWNTVKNNSKYSELASIPATLDNQAFEVYQAYAAFSGNTSAAAQYTAQYMQSNYEPLTIDDNQIGMVSKKSLMINPANPNSYEQGKQLIQKVLKDNNLGSDTLITNTFDGRIQFMNPTGGVYVFSTEDLRKIQEAITAEEREQALKDVQSGKSKQTYKLQSNRFFY</sequence>
<evidence type="ECO:0000313" key="2">
    <source>
        <dbReference type="Proteomes" id="UP000007396"/>
    </source>
</evidence>
<protein>
    <submittedName>
        <fullName evidence="1">Internal virion protein C</fullName>
    </submittedName>
</protein>
<reference evidence="1 2" key="1">
    <citation type="journal article" date="2013" name="Arch. Virol.">
        <title>The genome of VP3, a T7-like phage used for the typing of Vibrio cholerae.</title>
        <authorList>
            <person name="Li W."/>
            <person name="Zhang J."/>
            <person name="Chen Z."/>
            <person name="Zhang Q."/>
            <person name="Zhang L."/>
            <person name="Du P."/>
            <person name="Chen C."/>
            <person name="Kan B."/>
        </authorList>
    </citation>
    <scope>NUCLEOTIDE SEQUENCE [LARGE SCALE GENOMIC DNA]</scope>
</reference>
<gene>
    <name evidence="1" type="ORF">VP3_0042</name>
</gene>
<accession>H9YAJ0</accession>
<proteinExistence type="predicted"/>
<evidence type="ECO:0000313" key="1">
    <source>
        <dbReference type="EMBL" id="AFH14442.1"/>
    </source>
</evidence>
<dbReference type="EMBL" id="JQ780163">
    <property type="protein sequence ID" value="AFH14442.1"/>
    <property type="molecule type" value="Genomic_DNA"/>
</dbReference>